<gene>
    <name evidence="1" type="ORF">EV645_2756</name>
</gene>
<evidence type="ECO:0000313" key="1">
    <source>
        <dbReference type="EMBL" id="RZU20521.1"/>
    </source>
</evidence>
<protein>
    <submittedName>
        <fullName evidence="1">Uncharacterized protein</fullName>
    </submittedName>
</protein>
<reference evidence="1 2" key="1">
    <citation type="journal article" date="2015" name="Stand. Genomic Sci.">
        <title>Genomic Encyclopedia of Bacterial and Archaeal Type Strains, Phase III: the genomes of soil and plant-associated and newly described type strains.</title>
        <authorList>
            <person name="Whitman W.B."/>
            <person name="Woyke T."/>
            <person name="Klenk H.P."/>
            <person name="Zhou Y."/>
            <person name="Lilburn T.G."/>
            <person name="Beck B.J."/>
            <person name="De Vos P."/>
            <person name="Vandamme P."/>
            <person name="Eisen J.A."/>
            <person name="Garrity G."/>
            <person name="Hugenholtz P."/>
            <person name="Kyrpides N.C."/>
        </authorList>
    </citation>
    <scope>NUCLEOTIDE SEQUENCE [LARGE SCALE GENOMIC DNA]</scope>
    <source>
        <strain evidence="1 2">VKM Ac-2540</strain>
    </source>
</reference>
<name>A0A4Q7XBM0_9ACTN</name>
<dbReference type="AlphaFoldDB" id="A0A4Q7XBM0"/>
<keyword evidence="2" id="KW-1185">Reference proteome</keyword>
<dbReference type="Proteomes" id="UP000292027">
    <property type="component" value="Unassembled WGS sequence"/>
</dbReference>
<sequence length="35" mass="4133">MPLAWGWSVRQRPTSPRAQEGETFRVYAPRLPYVE</sequence>
<organism evidence="1 2">
    <name type="scientific">Kribbella rubisoli</name>
    <dbReference type="NCBI Taxonomy" id="3075929"/>
    <lineage>
        <taxon>Bacteria</taxon>
        <taxon>Bacillati</taxon>
        <taxon>Actinomycetota</taxon>
        <taxon>Actinomycetes</taxon>
        <taxon>Propionibacteriales</taxon>
        <taxon>Kribbellaceae</taxon>
        <taxon>Kribbella</taxon>
    </lineage>
</organism>
<accession>A0A4Q7XBM0</accession>
<proteinExistence type="predicted"/>
<evidence type="ECO:0000313" key="2">
    <source>
        <dbReference type="Proteomes" id="UP000292027"/>
    </source>
</evidence>
<comment type="caution">
    <text evidence="1">The sequence shown here is derived from an EMBL/GenBank/DDBJ whole genome shotgun (WGS) entry which is preliminary data.</text>
</comment>
<dbReference type="EMBL" id="SHKR01000011">
    <property type="protein sequence ID" value="RZU20521.1"/>
    <property type="molecule type" value="Genomic_DNA"/>
</dbReference>